<keyword evidence="4" id="KW-1185">Reference proteome</keyword>
<proteinExistence type="predicted"/>
<feature type="region of interest" description="Disordered" evidence="1">
    <location>
        <begin position="26"/>
        <end position="50"/>
    </location>
</feature>
<dbReference type="RefSeq" id="WP_188763719.1">
    <property type="nucleotide sequence ID" value="NZ_BMJM01000012.1"/>
</dbReference>
<organism evidence="3 4">
    <name type="scientific">Sandarakinorhabdus glacialis</name>
    <dbReference type="NCBI Taxonomy" id="1614636"/>
    <lineage>
        <taxon>Bacteria</taxon>
        <taxon>Pseudomonadati</taxon>
        <taxon>Pseudomonadota</taxon>
        <taxon>Alphaproteobacteria</taxon>
        <taxon>Sphingomonadales</taxon>
        <taxon>Sphingosinicellaceae</taxon>
        <taxon>Sandarakinorhabdus</taxon>
    </lineage>
</organism>
<protein>
    <submittedName>
        <fullName evidence="3">Uncharacterized protein</fullName>
    </submittedName>
</protein>
<feature type="signal peptide" evidence="2">
    <location>
        <begin position="1"/>
        <end position="23"/>
    </location>
</feature>
<feature type="compositionally biased region" description="Low complexity" evidence="1">
    <location>
        <begin position="31"/>
        <end position="50"/>
    </location>
</feature>
<evidence type="ECO:0000256" key="1">
    <source>
        <dbReference type="SAM" id="MobiDB-lite"/>
    </source>
</evidence>
<comment type="caution">
    <text evidence="3">The sequence shown here is derived from an EMBL/GenBank/DDBJ whole genome shotgun (WGS) entry which is preliminary data.</text>
</comment>
<feature type="chain" id="PRO_5037655538" evidence="2">
    <location>
        <begin position="24"/>
        <end position="234"/>
    </location>
</feature>
<name>A0A916ZYY1_9SPHN</name>
<dbReference type="Proteomes" id="UP000635071">
    <property type="component" value="Unassembled WGS sequence"/>
</dbReference>
<gene>
    <name evidence="3" type="ORF">GCM10011529_27550</name>
</gene>
<dbReference type="EMBL" id="BMJM01000012">
    <property type="protein sequence ID" value="GGE19487.1"/>
    <property type="molecule type" value="Genomic_DNA"/>
</dbReference>
<evidence type="ECO:0000313" key="3">
    <source>
        <dbReference type="EMBL" id="GGE19487.1"/>
    </source>
</evidence>
<reference evidence="3" key="1">
    <citation type="journal article" date="2014" name="Int. J. Syst. Evol. Microbiol.">
        <title>Complete genome sequence of Corynebacterium casei LMG S-19264T (=DSM 44701T), isolated from a smear-ripened cheese.</title>
        <authorList>
            <consortium name="US DOE Joint Genome Institute (JGI-PGF)"/>
            <person name="Walter F."/>
            <person name="Albersmeier A."/>
            <person name="Kalinowski J."/>
            <person name="Ruckert C."/>
        </authorList>
    </citation>
    <scope>NUCLEOTIDE SEQUENCE</scope>
    <source>
        <strain evidence="3">CGMCC 1.15519</strain>
    </source>
</reference>
<dbReference type="AlphaFoldDB" id="A0A916ZYY1"/>
<reference evidence="3" key="2">
    <citation type="submission" date="2020-09" db="EMBL/GenBank/DDBJ databases">
        <authorList>
            <person name="Sun Q."/>
            <person name="Zhou Y."/>
        </authorList>
    </citation>
    <scope>NUCLEOTIDE SEQUENCE</scope>
    <source>
        <strain evidence="3">CGMCC 1.15519</strain>
    </source>
</reference>
<keyword evidence="2" id="KW-0732">Signal</keyword>
<sequence>MQYRLSIPAAFLLVLSPLLPVSAQTTTRPVGTGTALPPRPATPAAGTPALNPANLPLGTLPSSVPALPVKKGGFMVPKAIELRTLTPAETEANAIWNMRAALNVAALQCQFSNYLATVKTYNAMLKQHSDELSKAQKTMIAHFKRYDGAKALNNFDVYTTRTYNSYSTLDAQYTFCAVAGVVGKDVLATPRGKMGPIAMLRNPEIRASLGEIPLSPALAMRPVDLILLPDISAM</sequence>
<evidence type="ECO:0000313" key="4">
    <source>
        <dbReference type="Proteomes" id="UP000635071"/>
    </source>
</evidence>
<evidence type="ECO:0000256" key="2">
    <source>
        <dbReference type="SAM" id="SignalP"/>
    </source>
</evidence>
<accession>A0A916ZYY1</accession>